<keyword evidence="4" id="KW-1185">Reference proteome</keyword>
<feature type="transmembrane region" description="Helical" evidence="1">
    <location>
        <begin position="38"/>
        <end position="57"/>
    </location>
</feature>
<dbReference type="Proteomes" id="UP001589609">
    <property type="component" value="Unassembled WGS sequence"/>
</dbReference>
<gene>
    <name evidence="3" type="ORF">ACFFMS_16230</name>
</gene>
<keyword evidence="1" id="KW-0472">Membrane</keyword>
<keyword evidence="1" id="KW-0812">Transmembrane</keyword>
<sequence>MKHVKLAIFLAILCVIGLLCGIPYMMATIGDTLAGTKVPVATVIIASVVQGAILAFVLGWLGLMMGEAVGLGAPIFRSWILKTGEAGFQKRDVWQAIILGGIGALVVIGLELFVFRPLIPELVSMDSKVSPLVGMLTFLQGGVYEEVQLRLFLMTLIVWMLSRVFRKQQGLKPWMYWTGILGAALLFGIAHFPAVQQLFGEITPILFARTIILNGLIGLLCGYLYWKKGLEYAMIAYAVGDIILHGLYA</sequence>
<comment type="caution">
    <text evidence="3">The sequence shown here is derived from an EMBL/GenBank/DDBJ whole genome shotgun (WGS) entry which is preliminary data.</text>
</comment>
<feature type="transmembrane region" description="Helical" evidence="1">
    <location>
        <begin position="206"/>
        <end position="226"/>
    </location>
</feature>
<feature type="transmembrane region" description="Helical" evidence="1">
    <location>
        <begin position="174"/>
        <end position="194"/>
    </location>
</feature>
<evidence type="ECO:0000256" key="1">
    <source>
        <dbReference type="SAM" id="Phobius"/>
    </source>
</evidence>
<proteinExistence type="predicted"/>
<protein>
    <submittedName>
        <fullName evidence="3">Type II CAAX prenyl endopeptidase Rce1 family protein</fullName>
    </submittedName>
</protein>
<accession>A0ABV5WHU7</accession>
<evidence type="ECO:0000313" key="3">
    <source>
        <dbReference type="EMBL" id="MFB9759941.1"/>
    </source>
</evidence>
<feature type="transmembrane region" description="Helical" evidence="1">
    <location>
        <begin position="6"/>
        <end position="26"/>
    </location>
</feature>
<name>A0ABV5WHU7_9BACI</name>
<keyword evidence="1" id="KW-1133">Transmembrane helix</keyword>
<feature type="transmembrane region" description="Helical" evidence="1">
    <location>
        <begin position="147"/>
        <end position="165"/>
    </location>
</feature>
<dbReference type="Pfam" id="PF02517">
    <property type="entry name" value="Rce1-like"/>
    <property type="match status" value="1"/>
</dbReference>
<dbReference type="RefSeq" id="WP_379950277.1">
    <property type="nucleotide sequence ID" value="NZ_JBHMAF010000101.1"/>
</dbReference>
<feature type="transmembrane region" description="Helical" evidence="1">
    <location>
        <begin position="93"/>
        <end position="115"/>
    </location>
</feature>
<feature type="domain" description="CAAX prenyl protease 2/Lysostaphin resistance protein A-like" evidence="2">
    <location>
        <begin position="132"/>
        <end position="242"/>
    </location>
</feature>
<evidence type="ECO:0000313" key="4">
    <source>
        <dbReference type="Proteomes" id="UP001589609"/>
    </source>
</evidence>
<dbReference type="EMBL" id="JBHMAF010000101">
    <property type="protein sequence ID" value="MFB9759941.1"/>
    <property type="molecule type" value="Genomic_DNA"/>
</dbReference>
<evidence type="ECO:0000259" key="2">
    <source>
        <dbReference type="Pfam" id="PF02517"/>
    </source>
</evidence>
<reference evidence="3 4" key="1">
    <citation type="submission" date="2024-09" db="EMBL/GenBank/DDBJ databases">
        <authorList>
            <person name="Sun Q."/>
            <person name="Mori K."/>
        </authorList>
    </citation>
    <scope>NUCLEOTIDE SEQUENCE [LARGE SCALE GENOMIC DNA]</scope>
    <source>
        <strain evidence="3 4">JCM 11201</strain>
    </source>
</reference>
<organism evidence="3 4">
    <name type="scientific">Ectobacillus funiculus</name>
    <dbReference type="NCBI Taxonomy" id="137993"/>
    <lineage>
        <taxon>Bacteria</taxon>
        <taxon>Bacillati</taxon>
        <taxon>Bacillota</taxon>
        <taxon>Bacilli</taxon>
        <taxon>Bacillales</taxon>
        <taxon>Bacillaceae</taxon>
        <taxon>Ectobacillus</taxon>
    </lineage>
</organism>
<dbReference type="InterPro" id="IPR003675">
    <property type="entry name" value="Rce1/LyrA-like_dom"/>
</dbReference>